<protein>
    <recommendedName>
        <fullName evidence="4">Glycosyl hydrolase</fullName>
    </recommendedName>
</protein>
<keyword evidence="3" id="KW-1185">Reference proteome</keyword>
<sequence length="255" mass="27869">MSDVLDFRLNDLVPADADSKYAQRGFCSDDLTILAEHHTAPNGSHSYVVAHDRSITRGVPGEPQIAAITVARDCNLHTYTLQTAYHATAPFAQNWLIERGCPPERIAQIGDDCMQPADDLTVQIEQHNRESGTRYEVLSSRTSDLVPCEAWTMTRDCLTGQAPVRVFPQEGDFDAHTYTVREGAFFDERAAGRCLDERGGPMPQPPEYRGQAIEHRARAALIRSSGASAIPKAGLDAPSAPPTGTAQRPSRGRSL</sequence>
<dbReference type="EMBL" id="JACHJL010000031">
    <property type="protein sequence ID" value="MBB5939970.1"/>
    <property type="molecule type" value="Genomic_DNA"/>
</dbReference>
<evidence type="ECO:0000313" key="3">
    <source>
        <dbReference type="Proteomes" id="UP000588098"/>
    </source>
</evidence>
<comment type="caution">
    <text evidence="2">The sequence shown here is derived from an EMBL/GenBank/DDBJ whole genome shotgun (WGS) entry which is preliminary data.</text>
</comment>
<dbReference type="Proteomes" id="UP000588098">
    <property type="component" value="Unassembled WGS sequence"/>
</dbReference>
<evidence type="ECO:0000256" key="1">
    <source>
        <dbReference type="SAM" id="MobiDB-lite"/>
    </source>
</evidence>
<dbReference type="RefSeq" id="WP_184579733.1">
    <property type="nucleotide sequence ID" value="NZ_JACHJL010000031.1"/>
</dbReference>
<feature type="region of interest" description="Disordered" evidence="1">
    <location>
        <begin position="225"/>
        <end position="255"/>
    </location>
</feature>
<name>A0A7W9QGQ4_9ACTN</name>
<accession>A0A7W9QGQ4</accession>
<dbReference type="AlphaFoldDB" id="A0A7W9QGQ4"/>
<gene>
    <name evidence="2" type="ORF">FHS42_007068</name>
</gene>
<organism evidence="2 3">
    <name type="scientific">Streptomyces zagrosensis</name>
    <dbReference type="NCBI Taxonomy" id="1042984"/>
    <lineage>
        <taxon>Bacteria</taxon>
        <taxon>Bacillati</taxon>
        <taxon>Actinomycetota</taxon>
        <taxon>Actinomycetes</taxon>
        <taxon>Kitasatosporales</taxon>
        <taxon>Streptomycetaceae</taxon>
        <taxon>Streptomyces</taxon>
    </lineage>
</organism>
<evidence type="ECO:0000313" key="2">
    <source>
        <dbReference type="EMBL" id="MBB5939970.1"/>
    </source>
</evidence>
<evidence type="ECO:0008006" key="4">
    <source>
        <dbReference type="Google" id="ProtNLM"/>
    </source>
</evidence>
<reference evidence="2 3" key="1">
    <citation type="submission" date="2020-08" db="EMBL/GenBank/DDBJ databases">
        <title>Genomic Encyclopedia of Type Strains, Phase III (KMG-III): the genomes of soil and plant-associated and newly described type strains.</title>
        <authorList>
            <person name="Whitman W."/>
        </authorList>
    </citation>
    <scope>NUCLEOTIDE SEQUENCE [LARGE SCALE GENOMIC DNA]</scope>
    <source>
        <strain evidence="2 3">CECT 8305</strain>
    </source>
</reference>
<proteinExistence type="predicted"/>